<comment type="caution">
    <text evidence="2">The sequence shown here is derived from an EMBL/GenBank/DDBJ whole genome shotgun (WGS) entry which is preliminary data.</text>
</comment>
<feature type="chain" id="PRO_5042042204" description="Nucleotide-diphospho-sugar transferase domain-containing protein" evidence="1">
    <location>
        <begin position="20"/>
        <end position="431"/>
    </location>
</feature>
<gene>
    <name evidence="2" type="ORF">CTAYLR_007885</name>
</gene>
<organism evidence="2 3">
    <name type="scientific">Chrysophaeum taylorii</name>
    <dbReference type="NCBI Taxonomy" id="2483200"/>
    <lineage>
        <taxon>Eukaryota</taxon>
        <taxon>Sar</taxon>
        <taxon>Stramenopiles</taxon>
        <taxon>Ochrophyta</taxon>
        <taxon>Pelagophyceae</taxon>
        <taxon>Pelagomonadales</taxon>
        <taxon>Pelagomonadaceae</taxon>
        <taxon>Chrysophaeum</taxon>
    </lineage>
</organism>
<accession>A0AAD7UM12</accession>
<keyword evidence="1" id="KW-0732">Signal</keyword>
<proteinExistence type="predicted"/>
<evidence type="ECO:0000256" key="1">
    <source>
        <dbReference type="SAM" id="SignalP"/>
    </source>
</evidence>
<reference evidence="2" key="1">
    <citation type="submission" date="2023-01" db="EMBL/GenBank/DDBJ databases">
        <title>Metagenome sequencing of chrysophaentin producing Chrysophaeum taylorii.</title>
        <authorList>
            <person name="Davison J."/>
            <person name="Bewley C."/>
        </authorList>
    </citation>
    <scope>NUCLEOTIDE SEQUENCE</scope>
    <source>
        <strain evidence="2">NIES-1699</strain>
    </source>
</reference>
<dbReference type="EMBL" id="JAQMWT010000066">
    <property type="protein sequence ID" value="KAJ8611650.1"/>
    <property type="molecule type" value="Genomic_DNA"/>
</dbReference>
<sequence length="431" mass="48240">MMMLRDGLLVVALSWQCGARHEYDRRQSEQPEPEEIIVSRELYLNVTDVAMADARMYWERVDTRCTARVTEAWPAHIQLSSLSSSSDKSVPRLCRVTLDTGETGVVVDSRRMAVMMMVDSVAYLKLPGNWLAFLNKAAYCRATRRRFFLWVGTLPKADLDARHPVPWMRCVEKPGNTLNIHKAIAFLALFASQRNLSRSGVLYLDADAWFSDLAFRQTVHPEEYFLESRAFIYGNQNKFGGPKIPMNGGILAVRDSPSARRFLALWWWSRCGKHDQLPLWATMFATFSAAAPLANFAVDATLFAKYSNAHNEAIRSLAAAAPRLRENLRDDAFDGGNFAKTGVLDRPLNLPGGVLVLPTAPIDRPLLGAAPRLPALRSDVNASAQTLCCHTRARINQGDGQCRGKDVCAHHKCAPFLSDHRARRVLNNDSR</sequence>
<dbReference type="AlphaFoldDB" id="A0AAD7UM12"/>
<protein>
    <recommendedName>
        <fullName evidence="4">Nucleotide-diphospho-sugar transferase domain-containing protein</fullName>
    </recommendedName>
</protein>
<evidence type="ECO:0000313" key="3">
    <source>
        <dbReference type="Proteomes" id="UP001230188"/>
    </source>
</evidence>
<evidence type="ECO:0008006" key="4">
    <source>
        <dbReference type="Google" id="ProtNLM"/>
    </source>
</evidence>
<keyword evidence="3" id="KW-1185">Reference proteome</keyword>
<feature type="signal peptide" evidence="1">
    <location>
        <begin position="1"/>
        <end position="19"/>
    </location>
</feature>
<evidence type="ECO:0000313" key="2">
    <source>
        <dbReference type="EMBL" id="KAJ8611650.1"/>
    </source>
</evidence>
<name>A0AAD7UM12_9STRA</name>
<dbReference type="Proteomes" id="UP001230188">
    <property type="component" value="Unassembled WGS sequence"/>
</dbReference>